<dbReference type="GO" id="GO:0052381">
    <property type="term" value="F:tRNA dimethylallyltransferase activity"/>
    <property type="evidence" value="ECO:0007669"/>
    <property type="project" value="UniProtKB-UniRule"/>
</dbReference>
<protein>
    <recommendedName>
        <fullName evidence="10">tRNA dimethylallyltransferase</fullName>
        <ecNumber evidence="10">2.5.1.75</ecNumber>
    </recommendedName>
    <alternativeName>
        <fullName evidence="10">Dimethylallyl diphosphate:tRNA dimethylallyltransferase</fullName>
        <shortName evidence="10">DMAPP:tRNA dimethylallyltransferase</shortName>
        <shortName evidence="10">DMATase</shortName>
    </alternativeName>
    <alternativeName>
        <fullName evidence="10">Isopentenyl-diphosphate:tRNA isopentenyltransferase</fullName>
        <shortName evidence="10">IPP transferase</shortName>
        <shortName evidence="10">IPPT</shortName>
        <shortName evidence="10">IPTase</shortName>
    </alternativeName>
</protein>
<comment type="cofactor">
    <cofactor evidence="1 10">
        <name>Mg(2+)</name>
        <dbReference type="ChEBI" id="CHEBI:18420"/>
    </cofactor>
</comment>
<dbReference type="InterPro" id="IPR027417">
    <property type="entry name" value="P-loop_NTPase"/>
</dbReference>
<dbReference type="GO" id="GO:0005524">
    <property type="term" value="F:ATP binding"/>
    <property type="evidence" value="ECO:0007669"/>
    <property type="project" value="UniProtKB-UniRule"/>
</dbReference>
<comment type="caution">
    <text evidence="14">The sequence shown here is derived from an EMBL/GenBank/DDBJ whole genome shotgun (WGS) entry which is preliminary data.</text>
</comment>
<evidence type="ECO:0000256" key="11">
    <source>
        <dbReference type="RuleBase" id="RU003783"/>
    </source>
</evidence>
<comment type="function">
    <text evidence="2 10 12">Catalyzes the transfer of a dimethylallyl group onto the adenine at position 37 in tRNAs that read codons beginning with uridine, leading to the formation of N6-(dimethylallyl)adenosine (i(6)A).</text>
</comment>
<evidence type="ECO:0000313" key="15">
    <source>
        <dbReference type="Proteomes" id="UP000826793"/>
    </source>
</evidence>
<organism evidence="14 15">
    <name type="scientific">Candidatus Acutalibacter pullicola</name>
    <dbReference type="NCBI Taxonomy" id="2838417"/>
    <lineage>
        <taxon>Bacteria</taxon>
        <taxon>Bacillati</taxon>
        <taxon>Bacillota</taxon>
        <taxon>Clostridia</taxon>
        <taxon>Eubacteriales</taxon>
        <taxon>Acutalibacteraceae</taxon>
        <taxon>Acutalibacter</taxon>
    </lineage>
</organism>
<evidence type="ECO:0000256" key="6">
    <source>
        <dbReference type="ARBA" id="ARBA00022741"/>
    </source>
</evidence>
<comment type="caution">
    <text evidence="10">Lacks conserved residue(s) required for the propagation of feature annotation.</text>
</comment>
<evidence type="ECO:0000256" key="2">
    <source>
        <dbReference type="ARBA" id="ARBA00003213"/>
    </source>
</evidence>
<feature type="binding site" evidence="10">
    <location>
        <begin position="14"/>
        <end position="21"/>
    </location>
    <ligand>
        <name>ATP</name>
        <dbReference type="ChEBI" id="CHEBI:30616"/>
    </ligand>
</feature>
<feature type="site" description="Interaction with substrate tRNA" evidence="10">
    <location>
        <position position="128"/>
    </location>
</feature>
<reference evidence="14" key="2">
    <citation type="submission" date="2021-04" db="EMBL/GenBank/DDBJ databases">
        <authorList>
            <person name="Gilroy R."/>
        </authorList>
    </citation>
    <scope>NUCLEOTIDE SEQUENCE</scope>
    <source>
        <strain evidence="14">CHK185-1770</strain>
    </source>
</reference>
<keyword evidence="6 10" id="KW-0547">Nucleotide-binding</keyword>
<gene>
    <name evidence="10 14" type="primary">miaA</name>
    <name evidence="14" type="ORF">H9710_06120</name>
</gene>
<evidence type="ECO:0000256" key="10">
    <source>
        <dbReference type="HAMAP-Rule" id="MF_00185"/>
    </source>
</evidence>
<dbReference type="Gene3D" id="1.10.20.140">
    <property type="match status" value="1"/>
</dbReference>
<dbReference type="InterPro" id="IPR018022">
    <property type="entry name" value="IPT"/>
</dbReference>
<comment type="subunit">
    <text evidence="10">Monomer.</text>
</comment>
<reference evidence="14" key="1">
    <citation type="journal article" date="2021" name="PeerJ">
        <title>Extensive microbial diversity within the chicken gut microbiome revealed by metagenomics and culture.</title>
        <authorList>
            <person name="Gilroy R."/>
            <person name="Ravi A."/>
            <person name="Getino M."/>
            <person name="Pursley I."/>
            <person name="Horton D.L."/>
            <person name="Alikhan N.F."/>
            <person name="Baker D."/>
            <person name="Gharbi K."/>
            <person name="Hall N."/>
            <person name="Watson M."/>
            <person name="Adriaenssens E.M."/>
            <person name="Foster-Nyarko E."/>
            <person name="Jarju S."/>
            <person name="Secka A."/>
            <person name="Antonio M."/>
            <person name="Oren A."/>
            <person name="Chaudhuri R.R."/>
            <person name="La Ragione R."/>
            <person name="Hildebrand F."/>
            <person name="Pallen M.J."/>
        </authorList>
    </citation>
    <scope>NUCLEOTIDE SEQUENCE</scope>
    <source>
        <strain evidence="14">CHK185-1770</strain>
    </source>
</reference>
<dbReference type="EMBL" id="DWXG01000049">
    <property type="protein sequence ID" value="HJB98139.1"/>
    <property type="molecule type" value="Genomic_DNA"/>
</dbReference>
<evidence type="ECO:0000256" key="7">
    <source>
        <dbReference type="ARBA" id="ARBA00022840"/>
    </source>
</evidence>
<keyword evidence="8 10" id="KW-0460">Magnesium</keyword>
<name>A0A9D2MVR8_9FIRM</name>
<feature type="site" description="Interaction with substrate tRNA" evidence="10">
    <location>
        <position position="105"/>
    </location>
</feature>
<dbReference type="HAMAP" id="MF_00185">
    <property type="entry name" value="IPP_trans"/>
    <property type="match status" value="1"/>
</dbReference>
<feature type="binding site" evidence="10">
    <location>
        <begin position="16"/>
        <end position="21"/>
    </location>
    <ligand>
        <name>substrate</name>
    </ligand>
</feature>
<dbReference type="NCBIfam" id="TIGR00174">
    <property type="entry name" value="miaA"/>
    <property type="match status" value="1"/>
</dbReference>
<evidence type="ECO:0000256" key="8">
    <source>
        <dbReference type="ARBA" id="ARBA00022842"/>
    </source>
</evidence>
<comment type="similarity">
    <text evidence="3 10 13">Belongs to the IPP transferase family.</text>
</comment>
<evidence type="ECO:0000256" key="3">
    <source>
        <dbReference type="ARBA" id="ARBA00005842"/>
    </source>
</evidence>
<evidence type="ECO:0000256" key="12">
    <source>
        <dbReference type="RuleBase" id="RU003784"/>
    </source>
</evidence>
<dbReference type="Pfam" id="PF01715">
    <property type="entry name" value="IPPT"/>
    <property type="match status" value="1"/>
</dbReference>
<evidence type="ECO:0000256" key="13">
    <source>
        <dbReference type="RuleBase" id="RU003785"/>
    </source>
</evidence>
<proteinExistence type="inferred from homology"/>
<keyword evidence="5 10" id="KW-0819">tRNA processing</keyword>
<evidence type="ECO:0000256" key="4">
    <source>
        <dbReference type="ARBA" id="ARBA00022679"/>
    </source>
</evidence>
<dbReference type="Gene3D" id="3.40.50.300">
    <property type="entry name" value="P-loop containing nucleotide triphosphate hydrolases"/>
    <property type="match status" value="1"/>
</dbReference>
<dbReference type="SUPFAM" id="SSF52540">
    <property type="entry name" value="P-loop containing nucleoside triphosphate hydrolases"/>
    <property type="match status" value="1"/>
</dbReference>
<evidence type="ECO:0000256" key="5">
    <source>
        <dbReference type="ARBA" id="ARBA00022694"/>
    </source>
</evidence>
<evidence type="ECO:0000256" key="1">
    <source>
        <dbReference type="ARBA" id="ARBA00001946"/>
    </source>
</evidence>
<keyword evidence="7 10" id="KW-0067">ATP-binding</keyword>
<evidence type="ECO:0000256" key="9">
    <source>
        <dbReference type="ARBA" id="ARBA00049563"/>
    </source>
</evidence>
<dbReference type="Proteomes" id="UP000826793">
    <property type="component" value="Unassembled WGS sequence"/>
</dbReference>
<feature type="region of interest" description="Interaction with substrate tRNA" evidence="10">
    <location>
        <begin position="39"/>
        <end position="42"/>
    </location>
</feature>
<dbReference type="InterPro" id="IPR039657">
    <property type="entry name" value="Dimethylallyltransferase"/>
</dbReference>
<dbReference type="EC" id="2.5.1.75" evidence="10"/>
<dbReference type="PANTHER" id="PTHR11088:SF60">
    <property type="entry name" value="TRNA DIMETHYLALLYLTRANSFERASE"/>
    <property type="match status" value="1"/>
</dbReference>
<evidence type="ECO:0000313" key="14">
    <source>
        <dbReference type="EMBL" id="HJB98139.1"/>
    </source>
</evidence>
<keyword evidence="4 10" id="KW-0808">Transferase</keyword>
<dbReference type="PANTHER" id="PTHR11088">
    <property type="entry name" value="TRNA DIMETHYLALLYLTRANSFERASE"/>
    <property type="match status" value="1"/>
</dbReference>
<sequence length="328" mass="37388">MYSDKKIAVAAVVGPTATGKTALGLQLCQRLQGEIVSCDSMQIYQGLPIGTAQPTREEREAAPYHLVDFLPVEEPFSVSDYVQMASSTIGQIHDRGHLPVLVGGTGLYARSLLRGFSFEEGGRDEALRQRLFQEAETCGPQALYQCLQKLDPKSAQEIHPNNVKRVIRALEYIQLCGEPFSAQAERSQTAESPYRYGMLCLSFRDREKLYRRIERRVDHMLEQGLLEEAQAFYLRCQKAQRIPTAAQAIGYKELFPYFRGEVSLEEAVENLKRETRRYAKRQITWFSREKNAAFLYVDDWEGQEEGLLEESLRLLRQWHVGGGEAVEQ</sequence>
<dbReference type="GO" id="GO:0006400">
    <property type="term" value="P:tRNA modification"/>
    <property type="evidence" value="ECO:0007669"/>
    <property type="project" value="TreeGrafter"/>
</dbReference>
<comment type="catalytic activity">
    <reaction evidence="9 10 11">
        <text>adenosine(37) in tRNA + dimethylallyl diphosphate = N(6)-dimethylallyladenosine(37) in tRNA + diphosphate</text>
        <dbReference type="Rhea" id="RHEA:26482"/>
        <dbReference type="Rhea" id="RHEA-COMP:10162"/>
        <dbReference type="Rhea" id="RHEA-COMP:10375"/>
        <dbReference type="ChEBI" id="CHEBI:33019"/>
        <dbReference type="ChEBI" id="CHEBI:57623"/>
        <dbReference type="ChEBI" id="CHEBI:74411"/>
        <dbReference type="ChEBI" id="CHEBI:74415"/>
        <dbReference type="EC" id="2.5.1.75"/>
    </reaction>
</comment>
<accession>A0A9D2MVR8</accession>
<dbReference type="AlphaFoldDB" id="A0A9D2MVR8"/>